<reference evidence="3" key="2">
    <citation type="submission" date="2014-07" db="EMBL/GenBank/DDBJ databases">
        <title>Initial genome analysis of the psychrotolerant acidophile Acidithiobacillus ferrivorans CF27: insights into iron and sulfur oxidation pathways and into biofilm formation.</title>
        <authorList>
            <person name="Talla E."/>
            <person name="Hedrich S."/>
            <person name="Mangenot S."/>
            <person name="Ji B."/>
            <person name="Johnson D.B."/>
            <person name="Barbe V."/>
            <person name="Bonnefoy V."/>
        </authorList>
    </citation>
    <scope>NUCLEOTIDE SEQUENCE [LARGE SCALE GENOMIC DNA]</scope>
    <source>
        <strain evidence="3">CF27</strain>
    </source>
</reference>
<dbReference type="InterPro" id="IPR006442">
    <property type="entry name" value="Antitoxin_Phd/YefM"/>
</dbReference>
<evidence type="ECO:0000313" key="4">
    <source>
        <dbReference type="EMBL" id="SMH66446.1"/>
    </source>
</evidence>
<evidence type="ECO:0000256" key="2">
    <source>
        <dbReference type="RuleBase" id="RU362080"/>
    </source>
</evidence>
<keyword evidence="5" id="KW-1185">Reference proteome</keyword>
<dbReference type="NCBIfam" id="TIGR01552">
    <property type="entry name" value="phd_fam"/>
    <property type="match status" value="1"/>
</dbReference>
<dbReference type="Gene3D" id="3.40.1620.10">
    <property type="entry name" value="YefM-like domain"/>
    <property type="match status" value="1"/>
</dbReference>
<evidence type="ECO:0000256" key="1">
    <source>
        <dbReference type="ARBA" id="ARBA00009981"/>
    </source>
</evidence>
<dbReference type="SUPFAM" id="SSF143120">
    <property type="entry name" value="YefM-like"/>
    <property type="match status" value="1"/>
</dbReference>
<dbReference type="EMBL" id="LT841305">
    <property type="protein sequence ID" value="SMH66446.1"/>
    <property type="molecule type" value="Genomic_DNA"/>
</dbReference>
<sequence>MSIVNMHEAKTQLSRYVDQAAAGEEIVIARAGKPVARLVALAPDAAKPRPIGIGVGRFTMPDNFDAFGGEEIIEMFLGDQAGLRDAQ</sequence>
<name>A0A060UMN6_9PROT</name>
<reference evidence="4 5" key="3">
    <citation type="submission" date="2017-03" db="EMBL/GenBank/DDBJ databases">
        <authorList>
            <person name="Regsiter A."/>
            <person name="William W."/>
        </authorList>
    </citation>
    <scope>NUCLEOTIDE SEQUENCE [LARGE SCALE GENOMIC DNA]</scope>
    <source>
        <strain evidence="4">PRJEB5721</strain>
    </source>
</reference>
<proteinExistence type="inferred from homology"/>
<dbReference type="InterPro" id="IPR036165">
    <property type="entry name" value="YefM-like_sf"/>
</dbReference>
<comment type="similarity">
    <text evidence="1 2">Belongs to the phD/YefM antitoxin family.</text>
</comment>
<protein>
    <recommendedName>
        <fullName evidence="2">Antitoxin</fullName>
    </recommendedName>
</protein>
<gene>
    <name evidence="4" type="ORF">AFERRI_30178</name>
    <name evidence="3" type="ORF">AFERRI_30386</name>
</gene>
<dbReference type="PANTHER" id="PTHR35377:SF4">
    <property type="entry name" value="PREVENT-HOST-DEATH FAMILY PROTEIN"/>
    <property type="match status" value="1"/>
</dbReference>
<dbReference type="EMBL" id="CCCS020000023">
    <property type="protein sequence ID" value="CDQ09740.1"/>
    <property type="molecule type" value="Genomic_DNA"/>
</dbReference>
<accession>A0A060UMN6</accession>
<dbReference type="AlphaFoldDB" id="A0A060UMN6"/>
<dbReference type="InterPro" id="IPR051416">
    <property type="entry name" value="phD-YefM_TA_antitoxins"/>
</dbReference>
<comment type="function">
    <text evidence="2">Antitoxin component of a type II toxin-antitoxin (TA) system.</text>
</comment>
<dbReference type="Pfam" id="PF02604">
    <property type="entry name" value="PhdYeFM_antitox"/>
    <property type="match status" value="1"/>
</dbReference>
<evidence type="ECO:0000313" key="5">
    <source>
        <dbReference type="Proteomes" id="UP000193925"/>
    </source>
</evidence>
<dbReference type="Proteomes" id="UP000193925">
    <property type="component" value="Chromosome AFERRI"/>
</dbReference>
<organism evidence="3">
    <name type="scientific">Acidithiobacillus ferrivorans</name>
    <dbReference type="NCBI Taxonomy" id="160808"/>
    <lineage>
        <taxon>Bacteria</taxon>
        <taxon>Pseudomonadati</taxon>
        <taxon>Pseudomonadota</taxon>
        <taxon>Acidithiobacillia</taxon>
        <taxon>Acidithiobacillales</taxon>
        <taxon>Acidithiobacillaceae</taxon>
        <taxon>Acidithiobacillus</taxon>
    </lineage>
</organism>
<reference evidence="3" key="1">
    <citation type="submission" date="2014-03" db="EMBL/GenBank/DDBJ databases">
        <authorList>
            <person name="Genoscope - CEA"/>
        </authorList>
    </citation>
    <scope>NUCLEOTIDE SEQUENCE [LARGE SCALE GENOMIC DNA]</scope>
    <source>
        <strain evidence="3">CF27</strain>
    </source>
</reference>
<dbReference type="RefSeq" id="WP_035192003.1">
    <property type="nucleotide sequence ID" value="NZ_CCCS020000023.1"/>
</dbReference>
<evidence type="ECO:0000313" key="3">
    <source>
        <dbReference type="EMBL" id="CDQ09740.1"/>
    </source>
</evidence>
<dbReference type="PANTHER" id="PTHR35377">
    <property type="entry name" value="ANTITOXIN VAPB49-RELATED-RELATED"/>
    <property type="match status" value="1"/>
</dbReference>